<gene>
    <name evidence="8" type="ORF">H8S01_07975</name>
</gene>
<evidence type="ECO:0000313" key="8">
    <source>
        <dbReference type="EMBL" id="MBC5680894.1"/>
    </source>
</evidence>
<evidence type="ECO:0000256" key="5">
    <source>
        <dbReference type="ARBA" id="ARBA00023163"/>
    </source>
</evidence>
<evidence type="ECO:0000256" key="7">
    <source>
        <dbReference type="ARBA" id="ARBA00048552"/>
    </source>
</evidence>
<protein>
    <recommendedName>
        <fullName evidence="3">DNA-directed RNA polymerase subunit omega</fullName>
        <ecNumber evidence="2">2.7.7.6</ecNumber>
    </recommendedName>
    <alternativeName>
        <fullName evidence="6">Transcriptase subunit omega</fullName>
    </alternativeName>
</protein>
<accession>A0ABR7G0D5</accession>
<dbReference type="SUPFAM" id="SSF63562">
    <property type="entry name" value="RPB6/omega subunit-like"/>
    <property type="match status" value="1"/>
</dbReference>
<dbReference type="InterPro" id="IPR006110">
    <property type="entry name" value="Pol_omega/Rpo6/RPB6"/>
</dbReference>
<dbReference type="EC" id="2.7.7.6" evidence="2"/>
<comment type="caution">
    <text evidence="8">The sequence shown here is derived from an EMBL/GenBank/DDBJ whole genome shotgun (WGS) entry which is preliminary data.</text>
</comment>
<proteinExistence type="inferred from homology"/>
<keyword evidence="5" id="KW-0804">Transcription</keyword>
<evidence type="ECO:0000256" key="3">
    <source>
        <dbReference type="ARBA" id="ARBA00013725"/>
    </source>
</evidence>
<evidence type="ECO:0000256" key="2">
    <source>
        <dbReference type="ARBA" id="ARBA00012418"/>
    </source>
</evidence>
<keyword evidence="4 8" id="KW-0240">DNA-directed RNA polymerase</keyword>
<comment type="similarity">
    <text evidence="1">Belongs to the RNA polymerase subunit omega family.</text>
</comment>
<dbReference type="EMBL" id="JACOPD010000005">
    <property type="protein sequence ID" value="MBC5680894.1"/>
    <property type="molecule type" value="Genomic_DNA"/>
</dbReference>
<name>A0ABR7G0D5_9FIRM</name>
<dbReference type="RefSeq" id="WP_021866631.1">
    <property type="nucleotide sequence ID" value="NZ_JACOPD010000005.1"/>
</dbReference>
<comment type="catalytic activity">
    <reaction evidence="7">
        <text>RNA(n) + a ribonucleoside 5'-triphosphate = RNA(n+1) + diphosphate</text>
        <dbReference type="Rhea" id="RHEA:21248"/>
        <dbReference type="Rhea" id="RHEA-COMP:14527"/>
        <dbReference type="Rhea" id="RHEA-COMP:17342"/>
        <dbReference type="ChEBI" id="CHEBI:33019"/>
        <dbReference type="ChEBI" id="CHEBI:61557"/>
        <dbReference type="ChEBI" id="CHEBI:140395"/>
        <dbReference type="EC" id="2.7.7.6"/>
    </reaction>
</comment>
<dbReference type="Pfam" id="PF01192">
    <property type="entry name" value="RNA_pol_Rpb6"/>
    <property type="match status" value="1"/>
</dbReference>
<dbReference type="InterPro" id="IPR036161">
    <property type="entry name" value="RPB6/omega-like_sf"/>
</dbReference>
<dbReference type="Proteomes" id="UP000628463">
    <property type="component" value="Unassembled WGS sequence"/>
</dbReference>
<evidence type="ECO:0000313" key="9">
    <source>
        <dbReference type="Proteomes" id="UP000628463"/>
    </source>
</evidence>
<evidence type="ECO:0000256" key="4">
    <source>
        <dbReference type="ARBA" id="ARBA00022478"/>
    </source>
</evidence>
<evidence type="ECO:0000256" key="6">
    <source>
        <dbReference type="ARBA" id="ARBA00029924"/>
    </source>
</evidence>
<reference evidence="8 9" key="1">
    <citation type="submission" date="2020-08" db="EMBL/GenBank/DDBJ databases">
        <title>Genome public.</title>
        <authorList>
            <person name="Liu C."/>
            <person name="Sun Q."/>
        </authorList>
    </citation>
    <scope>NUCLEOTIDE SEQUENCE [LARGE SCALE GENOMIC DNA]</scope>
    <source>
        <strain evidence="8 9">NSJ-43</strain>
    </source>
</reference>
<evidence type="ECO:0000256" key="1">
    <source>
        <dbReference type="ARBA" id="ARBA00006711"/>
    </source>
</evidence>
<dbReference type="SMART" id="SM01409">
    <property type="entry name" value="RNA_pol_Rpb6"/>
    <property type="match status" value="1"/>
</dbReference>
<keyword evidence="9" id="KW-1185">Reference proteome</keyword>
<dbReference type="GO" id="GO:0000428">
    <property type="term" value="C:DNA-directed RNA polymerase complex"/>
    <property type="evidence" value="ECO:0007669"/>
    <property type="project" value="UniProtKB-KW"/>
</dbReference>
<dbReference type="Gene3D" id="3.90.940.10">
    <property type="match status" value="1"/>
</dbReference>
<sequence>MLHPSYSELMEAVNSRAEEGEQAVVQSRYSIVKATAERAKQIIDARYLEEKYDKITIPDKDGKDRAPKKTPEDRRKIFMGKELIDNAEDMKPLSVAVKELYEGKIKIVDNTSADED</sequence>
<organism evidence="8 9">
    <name type="scientific">Lachnospira hominis</name>
    <name type="common">ex Liu et al. 2021</name>
    <dbReference type="NCBI Taxonomy" id="2763051"/>
    <lineage>
        <taxon>Bacteria</taxon>
        <taxon>Bacillati</taxon>
        <taxon>Bacillota</taxon>
        <taxon>Clostridia</taxon>
        <taxon>Lachnospirales</taxon>
        <taxon>Lachnospiraceae</taxon>
        <taxon>Lachnospira</taxon>
    </lineage>
</organism>